<dbReference type="InterPro" id="IPR011011">
    <property type="entry name" value="Znf_FYVE_PHD"/>
</dbReference>
<gene>
    <name evidence="5" type="ORF">Sangu_1285700</name>
</gene>
<sequence length="163" mass="18423">MECLNDVVNEDLGNLAIATDKISKASWGEGFCKVCGIDENNKKVLLCDTCDAEYHTYCLRPPLAKHILPKVGKHKKKVIENIVVLANRIAKHLRRPQRRLRETTGGGSGGGGGWRWRFLRVVEAVERWRISDKGFEKDEVLVKGRRHGIQSSVISVDERESFL</sequence>
<dbReference type="Pfam" id="PF00628">
    <property type="entry name" value="PHD"/>
    <property type="match status" value="1"/>
</dbReference>
<proteinExistence type="predicted"/>
<keyword evidence="3" id="KW-0862">Zinc</keyword>
<dbReference type="InterPro" id="IPR019787">
    <property type="entry name" value="Znf_PHD-finger"/>
</dbReference>
<keyword evidence="2" id="KW-0863">Zinc-finger</keyword>
<dbReference type="AlphaFoldDB" id="A0AAW2NL61"/>
<dbReference type="PANTHER" id="PTHR47162:SF10">
    <property type="entry name" value="METHYL-CPG-BINDING DOMAIN-CONTAINING PROTEIN 9 ISOFORM X1"/>
    <property type="match status" value="1"/>
</dbReference>
<evidence type="ECO:0000256" key="2">
    <source>
        <dbReference type="ARBA" id="ARBA00022771"/>
    </source>
</evidence>
<evidence type="ECO:0000256" key="1">
    <source>
        <dbReference type="ARBA" id="ARBA00022723"/>
    </source>
</evidence>
<name>A0AAW2NL61_9LAMI</name>
<protein>
    <submittedName>
        <fullName evidence="5">Methyl-CpG-binding domain-containing protein 9</fullName>
    </submittedName>
</protein>
<dbReference type="SMART" id="SM00249">
    <property type="entry name" value="PHD"/>
    <property type="match status" value="1"/>
</dbReference>
<reference evidence="5" key="1">
    <citation type="submission" date="2020-06" db="EMBL/GenBank/DDBJ databases">
        <authorList>
            <person name="Li T."/>
            <person name="Hu X."/>
            <person name="Zhang T."/>
            <person name="Song X."/>
            <person name="Zhang H."/>
            <person name="Dai N."/>
            <person name="Sheng W."/>
            <person name="Hou X."/>
            <person name="Wei L."/>
        </authorList>
    </citation>
    <scope>NUCLEOTIDE SEQUENCE</scope>
    <source>
        <strain evidence="5">G01</strain>
        <tissue evidence="5">Leaf</tissue>
    </source>
</reference>
<evidence type="ECO:0000313" key="5">
    <source>
        <dbReference type="EMBL" id="KAL0343983.1"/>
    </source>
</evidence>
<evidence type="ECO:0000259" key="4">
    <source>
        <dbReference type="SMART" id="SM00249"/>
    </source>
</evidence>
<accession>A0AAW2NL61</accession>
<dbReference type="InterPro" id="IPR001965">
    <property type="entry name" value="Znf_PHD"/>
</dbReference>
<organism evidence="5">
    <name type="scientific">Sesamum angustifolium</name>
    <dbReference type="NCBI Taxonomy" id="2727405"/>
    <lineage>
        <taxon>Eukaryota</taxon>
        <taxon>Viridiplantae</taxon>
        <taxon>Streptophyta</taxon>
        <taxon>Embryophyta</taxon>
        <taxon>Tracheophyta</taxon>
        <taxon>Spermatophyta</taxon>
        <taxon>Magnoliopsida</taxon>
        <taxon>eudicotyledons</taxon>
        <taxon>Gunneridae</taxon>
        <taxon>Pentapetalae</taxon>
        <taxon>asterids</taxon>
        <taxon>lamiids</taxon>
        <taxon>Lamiales</taxon>
        <taxon>Pedaliaceae</taxon>
        <taxon>Sesamum</taxon>
    </lineage>
</organism>
<evidence type="ECO:0000256" key="3">
    <source>
        <dbReference type="ARBA" id="ARBA00022833"/>
    </source>
</evidence>
<dbReference type="PANTHER" id="PTHR47162">
    <property type="entry name" value="OS02G0192300 PROTEIN"/>
    <property type="match status" value="1"/>
</dbReference>
<comment type="caution">
    <text evidence="5">The sequence shown here is derived from an EMBL/GenBank/DDBJ whole genome shotgun (WGS) entry which is preliminary data.</text>
</comment>
<dbReference type="Gene3D" id="2.30.30.1150">
    <property type="match status" value="1"/>
</dbReference>
<keyword evidence="1" id="KW-0479">Metal-binding</keyword>
<feature type="domain" description="Zinc finger PHD-type" evidence="4">
    <location>
        <begin position="31"/>
        <end position="67"/>
    </location>
</feature>
<dbReference type="SUPFAM" id="SSF57903">
    <property type="entry name" value="FYVE/PHD zinc finger"/>
    <property type="match status" value="1"/>
</dbReference>
<dbReference type="EMBL" id="JACGWK010000007">
    <property type="protein sequence ID" value="KAL0343983.1"/>
    <property type="molecule type" value="Genomic_DNA"/>
</dbReference>
<dbReference type="GO" id="GO:0008270">
    <property type="term" value="F:zinc ion binding"/>
    <property type="evidence" value="ECO:0007669"/>
    <property type="project" value="UniProtKB-KW"/>
</dbReference>
<reference evidence="5" key="2">
    <citation type="journal article" date="2024" name="Plant">
        <title>Genomic evolution and insights into agronomic trait innovations of Sesamum species.</title>
        <authorList>
            <person name="Miao H."/>
            <person name="Wang L."/>
            <person name="Qu L."/>
            <person name="Liu H."/>
            <person name="Sun Y."/>
            <person name="Le M."/>
            <person name="Wang Q."/>
            <person name="Wei S."/>
            <person name="Zheng Y."/>
            <person name="Lin W."/>
            <person name="Duan Y."/>
            <person name="Cao H."/>
            <person name="Xiong S."/>
            <person name="Wang X."/>
            <person name="Wei L."/>
            <person name="Li C."/>
            <person name="Ma Q."/>
            <person name="Ju M."/>
            <person name="Zhao R."/>
            <person name="Li G."/>
            <person name="Mu C."/>
            <person name="Tian Q."/>
            <person name="Mei H."/>
            <person name="Zhang T."/>
            <person name="Gao T."/>
            <person name="Zhang H."/>
        </authorList>
    </citation>
    <scope>NUCLEOTIDE SEQUENCE</scope>
    <source>
        <strain evidence="5">G01</strain>
    </source>
</reference>